<dbReference type="PANTHER" id="PTHR33383">
    <property type="entry name" value="MEMBRANE PROTEIN INSERTION EFFICIENCY FACTOR-RELATED"/>
    <property type="match status" value="1"/>
</dbReference>
<comment type="similarity">
    <text evidence="1">Belongs to the UPF0161 family.</text>
</comment>
<organism evidence="3 4">
    <name type="scientific">Agromyces albus</name>
    <dbReference type="NCBI Taxonomy" id="205332"/>
    <lineage>
        <taxon>Bacteria</taxon>
        <taxon>Bacillati</taxon>
        <taxon>Actinomycetota</taxon>
        <taxon>Actinomycetes</taxon>
        <taxon>Micrococcales</taxon>
        <taxon>Microbacteriaceae</taxon>
        <taxon>Agromyces</taxon>
    </lineage>
</organism>
<comment type="subcellular location">
    <subcellularLocation>
        <location evidence="1">Cell membrane</location>
        <topology evidence="1">Peripheral membrane protein</topology>
        <orientation evidence="1">Cytoplasmic side</orientation>
    </subcellularLocation>
</comment>
<protein>
    <recommendedName>
        <fullName evidence="1">Putative membrane protein insertion efficiency factor</fullName>
    </recommendedName>
</protein>
<dbReference type="InterPro" id="IPR002696">
    <property type="entry name" value="Membr_insert_effic_factor_YidD"/>
</dbReference>
<gene>
    <name evidence="3" type="primary">yidD</name>
    <name evidence="3" type="ORF">ESP51_08070</name>
</gene>
<accession>A0A4Q2L0F5</accession>
<dbReference type="GO" id="GO:0005886">
    <property type="term" value="C:plasma membrane"/>
    <property type="evidence" value="ECO:0007669"/>
    <property type="project" value="UniProtKB-SubCell"/>
</dbReference>
<feature type="region of interest" description="Disordered" evidence="2">
    <location>
        <begin position="125"/>
        <end position="163"/>
    </location>
</feature>
<dbReference type="EMBL" id="SDPN01000011">
    <property type="protein sequence ID" value="RXZ71474.1"/>
    <property type="molecule type" value="Genomic_DNA"/>
</dbReference>
<dbReference type="OrthoDB" id="9801753at2"/>
<comment type="function">
    <text evidence="1">Could be involved in insertion of integral membrane proteins into the membrane.</text>
</comment>
<dbReference type="SMART" id="SM01234">
    <property type="entry name" value="Haemolytic"/>
    <property type="match status" value="1"/>
</dbReference>
<keyword evidence="1" id="KW-0472">Membrane</keyword>
<evidence type="ECO:0000313" key="3">
    <source>
        <dbReference type="EMBL" id="RXZ71474.1"/>
    </source>
</evidence>
<dbReference type="Pfam" id="PF01809">
    <property type="entry name" value="YidD"/>
    <property type="match status" value="1"/>
</dbReference>
<name>A0A4Q2L0F5_9MICO</name>
<dbReference type="HAMAP" id="MF_00386">
    <property type="entry name" value="UPF0161_YidD"/>
    <property type="match status" value="1"/>
</dbReference>
<evidence type="ECO:0000256" key="2">
    <source>
        <dbReference type="SAM" id="MobiDB-lite"/>
    </source>
</evidence>
<keyword evidence="4" id="KW-1185">Reference proteome</keyword>
<dbReference type="PANTHER" id="PTHR33383:SF1">
    <property type="entry name" value="MEMBRANE PROTEIN INSERTION EFFICIENCY FACTOR-RELATED"/>
    <property type="match status" value="1"/>
</dbReference>
<keyword evidence="1" id="KW-1003">Cell membrane</keyword>
<dbReference type="Proteomes" id="UP000293865">
    <property type="component" value="Unassembled WGS sequence"/>
</dbReference>
<comment type="caution">
    <text evidence="3">The sequence shown here is derived from an EMBL/GenBank/DDBJ whole genome shotgun (WGS) entry which is preliminary data.</text>
</comment>
<evidence type="ECO:0000256" key="1">
    <source>
        <dbReference type="HAMAP-Rule" id="MF_00386"/>
    </source>
</evidence>
<evidence type="ECO:0000313" key="4">
    <source>
        <dbReference type="Proteomes" id="UP000293865"/>
    </source>
</evidence>
<proteinExistence type="inferred from homology"/>
<feature type="compositionally biased region" description="Polar residues" evidence="2">
    <location>
        <begin position="148"/>
        <end position="163"/>
    </location>
</feature>
<dbReference type="AlphaFoldDB" id="A0A4Q2L0F5"/>
<reference evidence="3 4" key="1">
    <citation type="submission" date="2019-01" db="EMBL/GenBank/DDBJ databases">
        <title>Agromyces.</title>
        <authorList>
            <person name="Li J."/>
        </authorList>
    </citation>
    <scope>NUCLEOTIDE SEQUENCE [LARGE SCALE GENOMIC DNA]</scope>
    <source>
        <strain evidence="3 4">DSM 15934</strain>
    </source>
</reference>
<dbReference type="NCBIfam" id="TIGR00278">
    <property type="entry name" value="membrane protein insertion efficiency factor YidD"/>
    <property type="match status" value="1"/>
</dbReference>
<sequence>MPAPSTPSPSAPPNRRVAIVRDAALFLVLIPRNIGVLLIRVYRAVISPLYGDVCRYYPSCSAYGLGSVQQRGLLIGSMLAAWRILRCNPWSSGGIDDVRPARHGRYRTTSFGWVVPAGFGSGTDAAAHAPRGAHAHSRSKLHSHDAAGSQSLTFSSPTVSRKD</sequence>
<feature type="compositionally biased region" description="Basic residues" evidence="2">
    <location>
        <begin position="131"/>
        <end position="141"/>
    </location>
</feature>